<comment type="similarity">
    <text evidence="8">Belongs to the glycosyltransferase group 1 family.</text>
</comment>
<evidence type="ECO:0000256" key="1">
    <source>
        <dbReference type="ARBA" id="ARBA00003394"/>
    </source>
</evidence>
<dbReference type="GO" id="GO:0005886">
    <property type="term" value="C:plasma membrane"/>
    <property type="evidence" value="ECO:0007669"/>
    <property type="project" value="UniProtKB-SubCell"/>
</dbReference>
<reference evidence="10 11" key="1">
    <citation type="journal article" date="2020" name="Proc. Natl. Acad. Sci. U.S.A.">
        <title>Ecological drivers of bacterial community assembly in synthetic phycospheres.</title>
        <authorList>
            <person name="Fu H."/>
            <person name="Uchimiya M."/>
            <person name="Gore J."/>
            <person name="Moran M.A."/>
        </authorList>
    </citation>
    <scope>NUCLEOTIDE SEQUENCE [LARGE SCALE GENOMIC DNA]</scope>
    <source>
        <strain evidence="10">HF-Din03</strain>
    </source>
</reference>
<dbReference type="OMA" id="RESWWPG"/>
<dbReference type="UniPathway" id="UPA00958"/>
<proteinExistence type="inferred from homology"/>
<dbReference type="InterPro" id="IPR007507">
    <property type="entry name" value="Glycos_transf_N"/>
</dbReference>
<dbReference type="GO" id="GO:0009244">
    <property type="term" value="P:lipopolysaccharide core region biosynthetic process"/>
    <property type="evidence" value="ECO:0007669"/>
    <property type="project" value="UniProtKB-UniRule"/>
</dbReference>
<dbReference type="AlphaFoldDB" id="A0A850LKY1"/>
<evidence type="ECO:0000256" key="4">
    <source>
        <dbReference type="ARBA" id="ARBA00019077"/>
    </source>
</evidence>
<comment type="caution">
    <text evidence="10">The sequence shown here is derived from an EMBL/GenBank/DDBJ whole genome shotgun (WGS) entry which is preliminary data.</text>
</comment>
<keyword evidence="5 8" id="KW-0808">Transferase</keyword>
<dbReference type="EC" id="2.4.99.12" evidence="3 8"/>
<sequence length="409" mass="45248">MARSLSLAAYRVLSWRGVHPPGKDMPARPKGELVWIHVNNRGRFPALCDLSERLVAQRPDLSLLFTIPADTRVDDWMAPCGLVSVLPEDHPGPARRFLDHWRPDLCLWSGGALKPNLIDETDSAGIPMLLIDVSERELQARRHRWLPDLTRTMLDCFDLILTDGEATARYVRRAGIPPAKVRVSSPLQVSANPPPWPEEELVETNATLGGRPVWLSAWTQPKEFISVLTAHRHALRLLHRLLLIVHVADPAEAEPLRARLEAMDLRCADWDAGDRIEDSTQVVISAHAEDLGLWYRISPLTFMGSSLEFGTGGRDPLTAVALGSALLYGPNVRAHMETYVRLASAGAARSVRDAEALGREVVDLLAPDAAARMALAGWQVATETAHLTDSLIEMVQDRLDRRKAVHAST</sequence>
<gene>
    <name evidence="10" type="ORF">HW564_17440</name>
</gene>
<evidence type="ECO:0000256" key="8">
    <source>
        <dbReference type="RuleBase" id="RU365103"/>
    </source>
</evidence>
<evidence type="ECO:0000256" key="3">
    <source>
        <dbReference type="ARBA" id="ARBA00012621"/>
    </source>
</evidence>
<dbReference type="Proteomes" id="UP000565723">
    <property type="component" value="Unassembled WGS sequence"/>
</dbReference>
<dbReference type="PANTHER" id="PTHR42755:SF1">
    <property type="entry name" value="3-DEOXY-D-MANNO-OCTULOSONIC ACID TRANSFERASE, MITOCHONDRIAL-RELATED"/>
    <property type="match status" value="1"/>
</dbReference>
<dbReference type="RefSeq" id="WP_011049127.1">
    <property type="nucleotide sequence ID" value="NZ_CP076685.1"/>
</dbReference>
<dbReference type="InterPro" id="IPR039901">
    <property type="entry name" value="Kdotransferase"/>
</dbReference>
<comment type="function">
    <text evidence="1 8">Involved in lipopolysaccharide (LPS) biosynthesis. Catalyzes the transfer of 3-deoxy-D-manno-octulosonate (Kdo) residue(s) from CMP-Kdo to lipid IV(A), the tetraacyldisaccharide-1,4'-bisphosphate precursor of lipid A.</text>
</comment>
<dbReference type="GO" id="GO:0043842">
    <property type="term" value="F:Kdo transferase activity"/>
    <property type="evidence" value="ECO:0007669"/>
    <property type="project" value="UniProtKB-EC"/>
</dbReference>
<dbReference type="EMBL" id="JABXIY010000049">
    <property type="protein sequence ID" value="NVK98714.1"/>
    <property type="molecule type" value="Genomic_DNA"/>
</dbReference>
<evidence type="ECO:0000256" key="7">
    <source>
        <dbReference type="ARBA" id="ARBA00049183"/>
    </source>
</evidence>
<dbReference type="SUPFAM" id="SSF53756">
    <property type="entry name" value="UDP-Glycosyltransferase/glycogen phosphorylase"/>
    <property type="match status" value="1"/>
</dbReference>
<comment type="subcellular location">
    <subcellularLocation>
        <location evidence="8">Cell membrane</location>
    </subcellularLocation>
</comment>
<evidence type="ECO:0000259" key="9">
    <source>
        <dbReference type="Pfam" id="PF04413"/>
    </source>
</evidence>
<organism evidence="10 11">
    <name type="scientific">Ruegeria pomeroyi</name>
    <dbReference type="NCBI Taxonomy" id="89184"/>
    <lineage>
        <taxon>Bacteria</taxon>
        <taxon>Pseudomonadati</taxon>
        <taxon>Pseudomonadota</taxon>
        <taxon>Alphaproteobacteria</taxon>
        <taxon>Rhodobacterales</taxon>
        <taxon>Roseobacteraceae</taxon>
        <taxon>Ruegeria</taxon>
    </lineage>
</organism>
<keyword evidence="8" id="KW-0472">Membrane</keyword>
<dbReference type="Pfam" id="PF04413">
    <property type="entry name" value="Glycos_transf_N"/>
    <property type="match status" value="1"/>
</dbReference>
<evidence type="ECO:0000313" key="11">
    <source>
        <dbReference type="Proteomes" id="UP000565723"/>
    </source>
</evidence>
<keyword evidence="8" id="KW-0448">Lipopolysaccharide biosynthesis</keyword>
<dbReference type="GO" id="GO:0009245">
    <property type="term" value="P:lipid A biosynthetic process"/>
    <property type="evidence" value="ECO:0007669"/>
    <property type="project" value="TreeGrafter"/>
</dbReference>
<name>A0A850LKY1_9RHOB</name>
<evidence type="ECO:0000313" key="10">
    <source>
        <dbReference type="EMBL" id="NVK98714.1"/>
    </source>
</evidence>
<dbReference type="InterPro" id="IPR038107">
    <property type="entry name" value="Glycos_transf_N_sf"/>
</dbReference>
<dbReference type="Gene3D" id="3.40.50.11720">
    <property type="entry name" value="3-Deoxy-D-manno-octulosonic-acid transferase, N-terminal domain"/>
    <property type="match status" value="1"/>
</dbReference>
<protein>
    <recommendedName>
        <fullName evidence="4 8">3-deoxy-D-manno-octulosonic acid transferase</fullName>
        <shortName evidence="8">Kdo transferase</shortName>
        <ecNumber evidence="3 8">2.4.99.12</ecNumber>
    </recommendedName>
    <alternativeName>
        <fullName evidence="6 8">Lipid IV(A) 3-deoxy-D-manno-octulosonic acid transferase</fullName>
    </alternativeName>
</protein>
<dbReference type="Gene3D" id="3.40.50.2000">
    <property type="entry name" value="Glycogen Phosphorylase B"/>
    <property type="match status" value="1"/>
</dbReference>
<evidence type="ECO:0000256" key="2">
    <source>
        <dbReference type="ARBA" id="ARBA00004713"/>
    </source>
</evidence>
<feature type="domain" description="3-deoxy-D-manno-octulosonic-acid transferase N-terminal" evidence="9">
    <location>
        <begin position="28"/>
        <end position="187"/>
    </location>
</feature>
<keyword evidence="8" id="KW-1003">Cell membrane</keyword>
<evidence type="ECO:0000256" key="5">
    <source>
        <dbReference type="ARBA" id="ARBA00022679"/>
    </source>
</evidence>
<accession>A0A850LKY1</accession>
<comment type="pathway">
    <text evidence="2 8">Bacterial outer membrane biogenesis; LPS core biosynthesis.</text>
</comment>
<evidence type="ECO:0000256" key="6">
    <source>
        <dbReference type="ARBA" id="ARBA00031445"/>
    </source>
</evidence>
<comment type="catalytic activity">
    <reaction evidence="7 8">
        <text>lipid IVA (E. coli) + CMP-3-deoxy-beta-D-manno-octulosonate = alpha-Kdo-(2-&gt;6)-lipid IVA (E. coli) + CMP + H(+)</text>
        <dbReference type="Rhea" id="RHEA:28066"/>
        <dbReference type="ChEBI" id="CHEBI:15378"/>
        <dbReference type="ChEBI" id="CHEBI:58603"/>
        <dbReference type="ChEBI" id="CHEBI:60364"/>
        <dbReference type="ChEBI" id="CHEBI:60377"/>
        <dbReference type="ChEBI" id="CHEBI:85987"/>
        <dbReference type="EC" id="2.4.99.12"/>
    </reaction>
</comment>
<dbReference type="PANTHER" id="PTHR42755">
    <property type="entry name" value="3-DEOXY-MANNO-OCTULOSONATE CYTIDYLYLTRANSFERASE"/>
    <property type="match status" value="1"/>
</dbReference>